<organism evidence="13 14">
    <name type="scientific">Clupea harengus</name>
    <name type="common">Atlantic herring</name>
    <dbReference type="NCBI Taxonomy" id="7950"/>
    <lineage>
        <taxon>Eukaryota</taxon>
        <taxon>Metazoa</taxon>
        <taxon>Chordata</taxon>
        <taxon>Craniata</taxon>
        <taxon>Vertebrata</taxon>
        <taxon>Euteleostomi</taxon>
        <taxon>Actinopterygii</taxon>
        <taxon>Neopterygii</taxon>
        <taxon>Teleostei</taxon>
        <taxon>Clupei</taxon>
        <taxon>Clupeiformes</taxon>
        <taxon>Clupeoidei</taxon>
        <taxon>Clupeidae</taxon>
        <taxon>Clupea</taxon>
    </lineage>
</organism>
<dbReference type="GO" id="GO:0005667">
    <property type="term" value="C:transcription regulator complex"/>
    <property type="evidence" value="ECO:0007669"/>
    <property type="project" value="TreeGrafter"/>
</dbReference>
<dbReference type="InterPro" id="IPR036236">
    <property type="entry name" value="Znf_C2H2_sf"/>
</dbReference>
<dbReference type="GeneID" id="105909776"/>
<dbReference type="GO" id="GO:0008270">
    <property type="term" value="F:zinc ion binding"/>
    <property type="evidence" value="ECO:0007669"/>
    <property type="project" value="UniProtKB-KW"/>
</dbReference>
<dbReference type="FunFam" id="3.30.160.60:FF:001485">
    <property type="entry name" value="Krueppel-related zinc finger protein"/>
    <property type="match status" value="1"/>
</dbReference>
<gene>
    <name evidence="14 15" type="primary">LOC105909776</name>
</gene>
<accession>A0A6P3WB11</accession>
<evidence type="ECO:0000256" key="5">
    <source>
        <dbReference type="ARBA" id="ARBA00022771"/>
    </source>
</evidence>
<dbReference type="KEGG" id="char:105909776"/>
<evidence type="ECO:0000256" key="1">
    <source>
        <dbReference type="ARBA" id="ARBA00004123"/>
    </source>
</evidence>
<keyword evidence="10" id="KW-0539">Nucleus</keyword>
<dbReference type="FunFam" id="3.30.160.60:FF:001480">
    <property type="entry name" value="Si:cabz01071911.3"/>
    <property type="match status" value="1"/>
</dbReference>
<keyword evidence="9" id="KW-0804">Transcription</keyword>
<evidence type="ECO:0000256" key="2">
    <source>
        <dbReference type="ARBA" id="ARBA00006991"/>
    </source>
</evidence>
<evidence type="ECO:0000256" key="9">
    <source>
        <dbReference type="ARBA" id="ARBA00023163"/>
    </source>
</evidence>
<dbReference type="InterPro" id="IPR013087">
    <property type="entry name" value="Znf_C2H2_type"/>
</dbReference>
<evidence type="ECO:0000256" key="8">
    <source>
        <dbReference type="ARBA" id="ARBA00023125"/>
    </source>
</evidence>
<feature type="domain" description="C2H2-type" evidence="12">
    <location>
        <begin position="209"/>
        <end position="236"/>
    </location>
</feature>
<keyword evidence="7" id="KW-0805">Transcription regulation</keyword>
<keyword evidence="8" id="KW-0238">DNA-binding</keyword>
<evidence type="ECO:0000313" key="14">
    <source>
        <dbReference type="RefSeq" id="XP_012693893.2"/>
    </source>
</evidence>
<dbReference type="PANTHER" id="PTHR14003:SF23">
    <property type="entry name" value="ZINC FINGER PROTEIN 143"/>
    <property type="match status" value="1"/>
</dbReference>
<keyword evidence="13" id="KW-1185">Reference proteome</keyword>
<dbReference type="RefSeq" id="XP_012693905.2">
    <property type="nucleotide sequence ID" value="XM_012838451.2"/>
</dbReference>
<keyword evidence="4" id="KW-0677">Repeat</keyword>
<feature type="domain" description="C2H2-type" evidence="12">
    <location>
        <begin position="294"/>
        <end position="321"/>
    </location>
</feature>
<dbReference type="SMART" id="SM00355">
    <property type="entry name" value="ZnF_C2H2"/>
    <property type="match status" value="6"/>
</dbReference>
<dbReference type="PANTHER" id="PTHR14003">
    <property type="entry name" value="TRANSCRIPTIONAL REPRESSOR PROTEIN YY"/>
    <property type="match status" value="1"/>
</dbReference>
<dbReference type="GO" id="GO:0000785">
    <property type="term" value="C:chromatin"/>
    <property type="evidence" value="ECO:0007669"/>
    <property type="project" value="TreeGrafter"/>
</dbReference>
<protein>
    <submittedName>
        <fullName evidence="14 15">Zinc finger protein 239-like</fullName>
    </submittedName>
</protein>
<dbReference type="PROSITE" id="PS50157">
    <property type="entry name" value="ZINC_FINGER_C2H2_2"/>
    <property type="match status" value="5"/>
</dbReference>
<dbReference type="PROSITE" id="PS00028">
    <property type="entry name" value="ZINC_FINGER_C2H2_1"/>
    <property type="match status" value="5"/>
</dbReference>
<sequence length="324" mass="37112">MADSAILSVKNPHKPGLVDFVHDSTASKPVNIKTEFDEVPVDSSPAACQNVQDLEVTSKEVKAEGDWLETMMCSTPSVNIDNTLIDLKCEAFKSETEGFDSYPSSSSLNTEPFLQKKRQNIKSDMDHLENIDSVQDIKSTLRERYKPKPRRTFECDQCGLIFGRKDNFIVHTYIHTGKKPHSCSVCLKSFSRADGLAVHMRFHTGERPYKCDQCGKDFITSAHFKEHQFTHTGTKPYACQHCDKSFAHPNDLTKHQRIHTGERPYPCAKCGMSFRRSQTLRNRVFRKHERKVSFPCSNCTKVFKTEGRLEQHLRSHCNKKHSRK</sequence>
<dbReference type="Pfam" id="PF00096">
    <property type="entry name" value="zf-C2H2"/>
    <property type="match status" value="5"/>
</dbReference>
<dbReference type="GO" id="GO:0031519">
    <property type="term" value="C:PcG protein complex"/>
    <property type="evidence" value="ECO:0007669"/>
    <property type="project" value="TreeGrafter"/>
</dbReference>
<comment type="similarity">
    <text evidence="2">Belongs to the krueppel C2H2-type zinc-finger protein family.</text>
</comment>
<keyword evidence="5 11" id="KW-0863">Zinc-finger</keyword>
<dbReference type="Proteomes" id="UP000515152">
    <property type="component" value="Chromosome 13"/>
</dbReference>
<reference evidence="14 15" key="1">
    <citation type="submission" date="2025-04" db="UniProtKB">
        <authorList>
            <consortium name="RefSeq"/>
        </authorList>
    </citation>
    <scope>IDENTIFICATION</scope>
</reference>
<evidence type="ECO:0000256" key="7">
    <source>
        <dbReference type="ARBA" id="ARBA00023015"/>
    </source>
</evidence>
<dbReference type="RefSeq" id="XP_012693893.2">
    <property type="nucleotide sequence ID" value="XM_012838439.2"/>
</dbReference>
<comment type="subcellular location">
    <subcellularLocation>
        <location evidence="1">Nucleus</location>
    </subcellularLocation>
</comment>
<dbReference type="SUPFAM" id="SSF57667">
    <property type="entry name" value="beta-beta-alpha zinc fingers"/>
    <property type="match status" value="4"/>
</dbReference>
<evidence type="ECO:0000313" key="15">
    <source>
        <dbReference type="RefSeq" id="XP_012693905.2"/>
    </source>
</evidence>
<name>A0A6P3WB11_CLUHA</name>
<keyword evidence="3" id="KW-0479">Metal-binding</keyword>
<dbReference type="OrthoDB" id="6077919at2759"/>
<feature type="domain" description="C2H2-type" evidence="12">
    <location>
        <begin position="181"/>
        <end position="208"/>
    </location>
</feature>
<feature type="domain" description="C2H2-type" evidence="12">
    <location>
        <begin position="237"/>
        <end position="264"/>
    </location>
</feature>
<dbReference type="Gene3D" id="3.30.160.60">
    <property type="entry name" value="Classic Zinc Finger"/>
    <property type="match status" value="5"/>
</dbReference>
<dbReference type="GO" id="GO:0000978">
    <property type="term" value="F:RNA polymerase II cis-regulatory region sequence-specific DNA binding"/>
    <property type="evidence" value="ECO:0007669"/>
    <property type="project" value="TreeGrafter"/>
</dbReference>
<evidence type="ECO:0000256" key="4">
    <source>
        <dbReference type="ARBA" id="ARBA00022737"/>
    </source>
</evidence>
<dbReference type="FunFam" id="3.30.160.60:FF:000624">
    <property type="entry name" value="zinc finger protein 697"/>
    <property type="match status" value="2"/>
</dbReference>
<evidence type="ECO:0000256" key="10">
    <source>
        <dbReference type="ARBA" id="ARBA00023242"/>
    </source>
</evidence>
<evidence type="ECO:0000259" key="12">
    <source>
        <dbReference type="PROSITE" id="PS50157"/>
    </source>
</evidence>
<evidence type="ECO:0000313" key="13">
    <source>
        <dbReference type="Proteomes" id="UP000515152"/>
    </source>
</evidence>
<evidence type="ECO:0000256" key="3">
    <source>
        <dbReference type="ARBA" id="ARBA00022723"/>
    </source>
</evidence>
<keyword evidence="6" id="KW-0862">Zinc</keyword>
<evidence type="ECO:0000256" key="6">
    <source>
        <dbReference type="ARBA" id="ARBA00022833"/>
    </source>
</evidence>
<feature type="domain" description="C2H2-type" evidence="12">
    <location>
        <begin position="153"/>
        <end position="180"/>
    </location>
</feature>
<proteinExistence type="inferred from homology"/>
<dbReference type="AlphaFoldDB" id="A0A6P3WB11"/>
<evidence type="ECO:0000256" key="11">
    <source>
        <dbReference type="PROSITE-ProRule" id="PRU00042"/>
    </source>
</evidence>
<dbReference type="GO" id="GO:0000981">
    <property type="term" value="F:DNA-binding transcription factor activity, RNA polymerase II-specific"/>
    <property type="evidence" value="ECO:0007669"/>
    <property type="project" value="TreeGrafter"/>
</dbReference>